<dbReference type="OrthoDB" id="9781718at2"/>
<gene>
    <name evidence="4" type="primary">atpD</name>
    <name evidence="6" type="ORF">E0H45_14275</name>
</gene>
<comment type="caution">
    <text evidence="6">The sequence shown here is derived from an EMBL/GenBank/DDBJ whole genome shotgun (WGS) entry which is preliminary data.</text>
</comment>
<keyword evidence="4" id="KW-0375">Hydrogen ion transport</keyword>
<dbReference type="InterPro" id="IPR002699">
    <property type="entry name" value="V_ATPase_D"/>
</dbReference>
<feature type="region of interest" description="Disordered" evidence="5">
    <location>
        <begin position="194"/>
        <end position="222"/>
    </location>
</feature>
<comment type="function">
    <text evidence="4">Produces ATP from ADP in the presence of a proton gradient across the membrane.</text>
</comment>
<keyword evidence="2 4" id="KW-0813">Transport</keyword>
<keyword evidence="4" id="KW-0066">ATP synthesis</keyword>
<comment type="similarity">
    <text evidence="1 4">Belongs to the V-ATPase D subunit family.</text>
</comment>
<proteinExistence type="inferred from homology"/>
<evidence type="ECO:0000256" key="2">
    <source>
        <dbReference type="ARBA" id="ARBA00022448"/>
    </source>
</evidence>
<organism evidence="6 7">
    <name type="scientific">Kribbella soli</name>
    <dbReference type="NCBI Taxonomy" id="1124743"/>
    <lineage>
        <taxon>Bacteria</taxon>
        <taxon>Bacillati</taxon>
        <taxon>Actinomycetota</taxon>
        <taxon>Actinomycetes</taxon>
        <taxon>Propionibacteriales</taxon>
        <taxon>Kribbellaceae</taxon>
        <taxon>Kribbella</taxon>
    </lineage>
</organism>
<dbReference type="AlphaFoldDB" id="A0A4R0HEF3"/>
<dbReference type="RefSeq" id="WP_131337829.1">
    <property type="nucleotide sequence ID" value="NZ_SJJZ01000002.1"/>
</dbReference>
<evidence type="ECO:0000256" key="1">
    <source>
        <dbReference type="ARBA" id="ARBA00005850"/>
    </source>
</evidence>
<protein>
    <recommendedName>
        <fullName evidence="4">V-type ATP synthase subunit D</fullName>
    </recommendedName>
    <alternativeName>
        <fullName evidence="4">V-ATPase subunit D</fullName>
    </alternativeName>
</protein>
<feature type="compositionally biased region" description="Polar residues" evidence="5">
    <location>
        <begin position="213"/>
        <end position="222"/>
    </location>
</feature>
<dbReference type="GO" id="GO:0005524">
    <property type="term" value="F:ATP binding"/>
    <property type="evidence" value="ECO:0007669"/>
    <property type="project" value="UniProtKB-UniRule"/>
</dbReference>
<dbReference type="NCBIfam" id="TIGR00309">
    <property type="entry name" value="V_ATPase_subD"/>
    <property type="match status" value="1"/>
</dbReference>
<dbReference type="GO" id="GO:0042777">
    <property type="term" value="P:proton motive force-driven plasma membrane ATP synthesis"/>
    <property type="evidence" value="ECO:0007669"/>
    <property type="project" value="UniProtKB-UniRule"/>
</dbReference>
<accession>A0A4R0HEF3</accession>
<keyword evidence="3 4" id="KW-0406">Ion transport</keyword>
<dbReference type="Gene3D" id="1.10.287.3240">
    <property type="match status" value="1"/>
</dbReference>
<dbReference type="PANTHER" id="PTHR11671">
    <property type="entry name" value="V-TYPE ATP SYNTHASE SUBUNIT D"/>
    <property type="match status" value="1"/>
</dbReference>
<sequence length="222" mass="24842">MQSLVATRSELLDRRRRVVFVAQGRDLLKDKRTALVREFRHHQTELLDGLERLRTLAVQARQRLDEATAVCGPEALASGALTAATGIGAELRSRTVAGVHVFDLSHDPVRRNTATRGWAPALASAHLDTVALAYEEQLEWLLDLCAVELSVRRLATEIARTTKQVNALDNIVLPQLHDEARRIALTLDEREREEHARLRRARTRRASRDANGNEPNSTRSAA</sequence>
<keyword evidence="7" id="KW-1185">Reference proteome</keyword>
<dbReference type="Pfam" id="PF01813">
    <property type="entry name" value="ATP-synt_D"/>
    <property type="match status" value="1"/>
</dbReference>
<evidence type="ECO:0000313" key="6">
    <source>
        <dbReference type="EMBL" id="TCC07182.1"/>
    </source>
</evidence>
<dbReference type="GO" id="GO:0046961">
    <property type="term" value="F:proton-transporting ATPase activity, rotational mechanism"/>
    <property type="evidence" value="ECO:0007669"/>
    <property type="project" value="InterPro"/>
</dbReference>
<dbReference type="Proteomes" id="UP000292346">
    <property type="component" value="Unassembled WGS sequence"/>
</dbReference>
<dbReference type="HAMAP" id="MF_00271">
    <property type="entry name" value="ATP_synth_D_arch"/>
    <property type="match status" value="1"/>
</dbReference>
<evidence type="ECO:0000256" key="4">
    <source>
        <dbReference type="HAMAP-Rule" id="MF_00271"/>
    </source>
</evidence>
<evidence type="ECO:0000256" key="5">
    <source>
        <dbReference type="SAM" id="MobiDB-lite"/>
    </source>
</evidence>
<dbReference type="GO" id="GO:0046933">
    <property type="term" value="F:proton-transporting ATP synthase activity, rotational mechanism"/>
    <property type="evidence" value="ECO:0007669"/>
    <property type="project" value="UniProtKB-UniRule"/>
</dbReference>
<dbReference type="EMBL" id="SJJZ01000002">
    <property type="protein sequence ID" value="TCC07182.1"/>
    <property type="molecule type" value="Genomic_DNA"/>
</dbReference>
<evidence type="ECO:0000313" key="7">
    <source>
        <dbReference type="Proteomes" id="UP000292346"/>
    </source>
</evidence>
<evidence type="ECO:0000256" key="3">
    <source>
        <dbReference type="ARBA" id="ARBA00023065"/>
    </source>
</evidence>
<name>A0A4R0HEF3_9ACTN</name>
<reference evidence="6 7" key="1">
    <citation type="submission" date="2019-02" db="EMBL/GenBank/DDBJ databases">
        <title>Kribbella capetownensis sp. nov. and Kribbella speibonae sp. nov., isolated from soil.</title>
        <authorList>
            <person name="Curtis S.M."/>
            <person name="Norton I."/>
            <person name="Everest G.J."/>
            <person name="Meyers P.R."/>
        </authorList>
    </citation>
    <scope>NUCLEOTIDE SEQUENCE [LARGE SCALE GENOMIC DNA]</scope>
    <source>
        <strain evidence="6 7">KCTC 29219</strain>
    </source>
</reference>